<evidence type="ECO:0008006" key="4">
    <source>
        <dbReference type="Google" id="ProtNLM"/>
    </source>
</evidence>
<evidence type="ECO:0000256" key="1">
    <source>
        <dbReference type="SAM" id="Coils"/>
    </source>
</evidence>
<keyword evidence="1" id="KW-0175">Coiled coil</keyword>
<name>A0ABS7L0C4_CLOSR</name>
<proteinExistence type="predicted"/>
<dbReference type="EMBL" id="JAIKTU010000011">
    <property type="protein sequence ID" value="MBY0756510.1"/>
    <property type="molecule type" value="Genomic_DNA"/>
</dbReference>
<accession>A0ABS7L0C4</accession>
<dbReference type="Proteomes" id="UP001299068">
    <property type="component" value="Unassembled WGS sequence"/>
</dbReference>
<reference evidence="2 3" key="1">
    <citation type="journal article" date="2021" name="Cell Host Microbe">
        <title>in vivo commensal control of Clostridioides difficile virulence.</title>
        <authorList>
            <person name="Girinathan B.P."/>
            <person name="Dibenedetto N."/>
            <person name="Worley J.N."/>
            <person name="Peltier J."/>
            <person name="Arrieta-Ortiz M.L."/>
            <person name="Rupa Christinal Immanuel S."/>
            <person name="Lavin R."/>
            <person name="Delaney M.L."/>
            <person name="Cummins C."/>
            <person name="Hoffmann M."/>
            <person name="Luo Y."/>
            <person name="Gonzalez-Escalona N."/>
            <person name="Allard M."/>
            <person name="Onderdonk A.B."/>
            <person name="Gerber G.K."/>
            <person name="Sonenshein A.L."/>
            <person name="Baliga N."/>
            <person name="Dupuy B."/>
            <person name="Bry L."/>
        </authorList>
    </citation>
    <scope>NUCLEOTIDE SEQUENCE [LARGE SCALE GENOMIC DNA]</scope>
    <source>
        <strain evidence="2 3">DSM 599</strain>
    </source>
</reference>
<sequence length="124" mass="14546">MAKVYNIMDKLVNDKPILEIDEDHKYKINNSKNNAIYIQSLVKQNKNKKSKNKDEEINEIEMLEKIIKASLGVEAFEYIESLELSFECYNTIINAIMAAISNLELEEIEEISKKEVERFQQEEK</sequence>
<comment type="caution">
    <text evidence="2">The sequence shown here is derived from an EMBL/GenBank/DDBJ whole genome shotgun (WGS) entry which is preliminary data.</text>
</comment>
<feature type="coiled-coil region" evidence="1">
    <location>
        <begin position="38"/>
        <end position="66"/>
    </location>
</feature>
<keyword evidence="3" id="KW-1185">Reference proteome</keyword>
<evidence type="ECO:0000313" key="3">
    <source>
        <dbReference type="Proteomes" id="UP001299068"/>
    </source>
</evidence>
<protein>
    <recommendedName>
        <fullName evidence="4">Phage portal protein</fullName>
    </recommendedName>
</protein>
<organism evidence="2 3">
    <name type="scientific">Clostridium sardiniense</name>
    <name type="common">Clostridium absonum</name>
    <dbReference type="NCBI Taxonomy" id="29369"/>
    <lineage>
        <taxon>Bacteria</taxon>
        <taxon>Bacillati</taxon>
        <taxon>Bacillota</taxon>
        <taxon>Clostridia</taxon>
        <taxon>Eubacteriales</taxon>
        <taxon>Clostridiaceae</taxon>
        <taxon>Clostridium</taxon>
    </lineage>
</organism>
<evidence type="ECO:0000313" key="2">
    <source>
        <dbReference type="EMBL" id="MBY0756510.1"/>
    </source>
</evidence>
<dbReference type="RefSeq" id="WP_221861833.1">
    <property type="nucleotide sequence ID" value="NZ_JAIKTU010000011.1"/>
</dbReference>
<gene>
    <name evidence="2" type="ORF">K5V21_13755</name>
</gene>